<accession>A0A4Q7UQJ1</accession>
<dbReference type="EMBL" id="SHKL01000001">
    <property type="protein sequence ID" value="RZT84057.1"/>
    <property type="molecule type" value="Genomic_DNA"/>
</dbReference>
<gene>
    <name evidence="2" type="ORF">EV383_0891</name>
</gene>
<proteinExistence type="predicted"/>
<sequence>MIVALLVLSVLLAVLELIFQSLYIGPVPVPLGTLMILLTMPWLVRATVEVLPSVGGAAAPILVWFLTTAVVGALGPGGDVLLPLVSGSSLAWQTPLLLFTGVAVGLVCFRRAVERLAEQAADARLGAGTGPQTTTRKARS</sequence>
<dbReference type="AlphaFoldDB" id="A0A4Q7UQJ1"/>
<evidence type="ECO:0000313" key="3">
    <source>
        <dbReference type="Proteomes" id="UP000291591"/>
    </source>
</evidence>
<evidence type="ECO:0000313" key="2">
    <source>
        <dbReference type="EMBL" id="RZT84057.1"/>
    </source>
</evidence>
<comment type="caution">
    <text evidence="2">The sequence shown here is derived from an EMBL/GenBank/DDBJ whole genome shotgun (WGS) entry which is preliminary data.</text>
</comment>
<keyword evidence="3" id="KW-1185">Reference proteome</keyword>
<dbReference type="Proteomes" id="UP000291591">
    <property type="component" value="Unassembled WGS sequence"/>
</dbReference>
<name>A0A4Q7UQJ1_PSEST</name>
<feature type="transmembrane region" description="Helical" evidence="1">
    <location>
        <begin position="56"/>
        <end position="78"/>
    </location>
</feature>
<reference evidence="2 3" key="1">
    <citation type="submission" date="2019-02" db="EMBL/GenBank/DDBJ databases">
        <title>Sequencing the genomes of 1000 actinobacteria strains.</title>
        <authorList>
            <person name="Klenk H.-P."/>
        </authorList>
    </citation>
    <scope>NUCLEOTIDE SEQUENCE [LARGE SCALE GENOMIC DNA]</scope>
    <source>
        <strain evidence="2 3">DSM 45779</strain>
    </source>
</reference>
<keyword evidence="1" id="KW-0812">Transmembrane</keyword>
<protein>
    <submittedName>
        <fullName evidence="2">Uncharacterized protein</fullName>
    </submittedName>
</protein>
<keyword evidence="1" id="KW-0472">Membrane</keyword>
<feature type="transmembrane region" description="Helical" evidence="1">
    <location>
        <begin position="27"/>
        <end position="44"/>
    </location>
</feature>
<keyword evidence="1" id="KW-1133">Transmembrane helix</keyword>
<feature type="transmembrane region" description="Helical" evidence="1">
    <location>
        <begin position="90"/>
        <end position="109"/>
    </location>
</feature>
<evidence type="ECO:0000256" key="1">
    <source>
        <dbReference type="SAM" id="Phobius"/>
    </source>
</evidence>
<organism evidence="2 3">
    <name type="scientific">Pseudonocardia sediminis</name>
    <dbReference type="NCBI Taxonomy" id="1397368"/>
    <lineage>
        <taxon>Bacteria</taxon>
        <taxon>Bacillati</taxon>
        <taxon>Actinomycetota</taxon>
        <taxon>Actinomycetes</taxon>
        <taxon>Pseudonocardiales</taxon>
        <taxon>Pseudonocardiaceae</taxon>
        <taxon>Pseudonocardia</taxon>
    </lineage>
</organism>